<keyword evidence="5" id="KW-1185">Reference proteome</keyword>
<dbReference type="Proteomes" id="UP000242645">
    <property type="component" value="Chromosome"/>
</dbReference>
<dbReference type="PANTHER" id="PTHR37477">
    <property type="entry name" value="COBALT-PRECORRIN-5A HYDROLASE"/>
    <property type="match status" value="1"/>
</dbReference>
<dbReference type="Pfam" id="PF11760">
    <property type="entry name" value="CbiG_N"/>
    <property type="match status" value="1"/>
</dbReference>
<feature type="domain" description="CobE/GbiG C-terminal" evidence="2">
    <location>
        <begin position="251"/>
        <end position="372"/>
    </location>
</feature>
<dbReference type="KEGG" id="dtr:RSDT_0075"/>
<evidence type="ECO:0000313" key="5">
    <source>
        <dbReference type="Proteomes" id="UP000242645"/>
    </source>
</evidence>
<evidence type="ECO:0000313" key="4">
    <source>
        <dbReference type="EMBL" id="BAV91587.1"/>
    </source>
</evidence>
<dbReference type="SUPFAM" id="SSF159664">
    <property type="entry name" value="CobE/GbiG C-terminal domain-like"/>
    <property type="match status" value="1"/>
</dbReference>
<dbReference type="InterPro" id="IPR038029">
    <property type="entry name" value="GbiG_N_sf"/>
</dbReference>
<sequence length="382" mass="41289">MKRTTSLACYVLSRSALPLAQRLAQGLASSPWRAPSGRCVKQCRINAPTRICRTCEGHMHAFQHLQDCLTQEYHRHAAHIFLGAAGIAVRVLAPLLRHKGEDPPVLVLDPAGRFVISLICGHWGGGNALARHIARLVGAMPVITTASDSSTNNVTPLTLDLLLRDAGLRILDWGCLPKAQAALLEGRTLPLWDPCHALPEATPPAFKRLTCDEDGPPPTDMTRTSPIPISAAHWRRMPKAKNLLRIAVPRLYVGLGCRKNLPQDVAVTALEELFAANNLEPRAVAGLASVEEKWKEPLLLFAAARLHAPLFVFAAATLAQCDTPHPSQAAGHRFGQKDFSVCEAAALLAAGQGSRLVVSKQTYKRCLTLAVALAAQHPQFSI</sequence>
<evidence type="ECO:0000259" key="2">
    <source>
        <dbReference type="Pfam" id="PF01890"/>
    </source>
</evidence>
<proteinExistence type="predicted"/>
<name>A0A1J1E131_9BACT</name>
<dbReference type="AlphaFoldDB" id="A0A1J1E131"/>
<gene>
    <name evidence="4" type="primary">cbiG</name>
    <name evidence="4" type="ORF">RSDT_0075</name>
</gene>
<dbReference type="InterPro" id="IPR052553">
    <property type="entry name" value="CbiG_hydrolase"/>
</dbReference>
<dbReference type="Gene3D" id="3.30.420.180">
    <property type="entry name" value="CobE/GbiG C-terminal domain"/>
    <property type="match status" value="1"/>
</dbReference>
<dbReference type="RefSeq" id="WP_231941844.1">
    <property type="nucleotide sequence ID" value="NZ_AP017368.1"/>
</dbReference>
<accession>A0A1J1E131</accession>
<dbReference type="Pfam" id="PF01890">
    <property type="entry name" value="CbiG_C"/>
    <property type="match status" value="1"/>
</dbReference>
<evidence type="ECO:0000256" key="1">
    <source>
        <dbReference type="SAM" id="SignalP"/>
    </source>
</evidence>
<feature type="chain" id="PRO_5009618673" evidence="1">
    <location>
        <begin position="21"/>
        <end position="382"/>
    </location>
</feature>
<protein>
    <submittedName>
        <fullName evidence="4">Cobalamin biosynthesis protein CbiG</fullName>
    </submittedName>
</protein>
<dbReference type="Gene3D" id="3.40.50.11220">
    <property type="match status" value="1"/>
</dbReference>
<dbReference type="PANTHER" id="PTHR37477:SF1">
    <property type="entry name" value="COBALT-PRECORRIN-5A HYDROLASE"/>
    <property type="match status" value="1"/>
</dbReference>
<dbReference type="EMBL" id="AP017368">
    <property type="protein sequence ID" value="BAV91587.1"/>
    <property type="molecule type" value="Genomic_DNA"/>
</dbReference>
<keyword evidence="1" id="KW-0732">Signal</keyword>
<dbReference type="InterPro" id="IPR036518">
    <property type="entry name" value="CobE/GbiG_C_sf"/>
</dbReference>
<feature type="domain" description="Cobalamin synthesis G N-terminal" evidence="3">
    <location>
        <begin position="68"/>
        <end position="148"/>
    </location>
</feature>
<dbReference type="InterPro" id="IPR021744">
    <property type="entry name" value="CbiG_N"/>
</dbReference>
<organism evidence="4 5">
    <name type="scientific">Candidatus Desulfovibrio trichonymphae</name>
    <dbReference type="NCBI Taxonomy" id="1725232"/>
    <lineage>
        <taxon>Bacteria</taxon>
        <taxon>Pseudomonadati</taxon>
        <taxon>Thermodesulfobacteriota</taxon>
        <taxon>Desulfovibrionia</taxon>
        <taxon>Desulfovibrionales</taxon>
        <taxon>Desulfovibrionaceae</taxon>
        <taxon>Desulfovibrio</taxon>
    </lineage>
</organism>
<evidence type="ECO:0000259" key="3">
    <source>
        <dbReference type="Pfam" id="PF11760"/>
    </source>
</evidence>
<dbReference type="SUPFAM" id="SSF159672">
    <property type="entry name" value="CbiG N-terminal domain-like"/>
    <property type="match status" value="1"/>
</dbReference>
<dbReference type="GO" id="GO:0009236">
    <property type="term" value="P:cobalamin biosynthetic process"/>
    <property type="evidence" value="ECO:0007669"/>
    <property type="project" value="InterPro"/>
</dbReference>
<feature type="signal peptide" evidence="1">
    <location>
        <begin position="1"/>
        <end position="20"/>
    </location>
</feature>
<dbReference type="InterPro" id="IPR002750">
    <property type="entry name" value="CobE/GbiG_C"/>
</dbReference>
<reference evidence="4 5" key="1">
    <citation type="journal article" date="2017" name="ISME J.">
        <title>Genome of 'Ca. Desulfovibrio trichonymphae', an H2-oxidizing bacterium in a tripartite symbiotic system within a protist cell in the termite gut.</title>
        <authorList>
            <person name="Kuwahara H."/>
            <person name="Yuki M."/>
            <person name="Izawa K."/>
            <person name="Ohkuma M."/>
            <person name="Hongoh Y."/>
        </authorList>
    </citation>
    <scope>NUCLEOTIDE SEQUENCE [LARGE SCALE GENOMIC DNA]</scope>
    <source>
        <strain evidence="4 5">Rs-N31</strain>
    </source>
</reference>